<keyword evidence="3 12" id="KW-0479">Metal-binding</keyword>
<feature type="region of interest" description="Disordered" evidence="13">
    <location>
        <begin position="1"/>
        <end position="38"/>
    </location>
</feature>
<gene>
    <name evidence="15" type="ORF">CPELLU_LOCUS11500</name>
</gene>
<evidence type="ECO:0000256" key="10">
    <source>
        <dbReference type="ARBA" id="ARBA00048336"/>
    </source>
</evidence>
<evidence type="ECO:0000256" key="11">
    <source>
        <dbReference type="PROSITE-ProRule" id="PRU00812"/>
    </source>
</evidence>
<comment type="similarity">
    <text evidence="2 11 12">Belongs to the RPAP2 family.</text>
</comment>
<dbReference type="GO" id="GO:0008420">
    <property type="term" value="F:RNA polymerase II CTD heptapeptide repeat phosphatase activity"/>
    <property type="evidence" value="ECO:0007669"/>
    <property type="project" value="UniProtKB-UniRule"/>
</dbReference>
<sequence length="509" mass="58576">MSTSEKKLRKTQKHKSKKNVTFDTQTRTSPQTKLSKKQHLLKQSLETRQSFELLSLEWQEKLYETVSLDLLRDSAKYLLPHHYEEIIEERNASKLCGYPICSKPQQLIQGQYRISYHARKIYDISKLKSYCSTSCFVSSKFFSVQLSDEPLYLRNLQNWKSVDVIPLGVNPSDLIKQDLSKNDIIHPDLNQRTDYIKNLMADLPPAPVELIIKEKEDHELSTPLAPSPNQQDTYNVVEGFHLNSQNVKNLKNESTHSSIDSDTKHLDFQNDENESIQSFADSDTKHLDIQNDKIVDKIIDENVDKVVDEYLDKNVDENVDENVEGSTQSTNSVTKKTLPQKKIVKKKKKAVLQMSLFGKIWTALDRMTTPRTRKHFQGVNSLTLNNDDSSPLCDDVMIMRLQIFTEKIMQCFNLLKKQLHITANIESELIELTSTFTFDNSSVMLTDLENHILCMVFIYTLSIDIPELYENIFSSGNDKNGPFKDLHGSLKLTIEEMDAFVRVLRVGST</sequence>
<evidence type="ECO:0000256" key="12">
    <source>
        <dbReference type="RuleBase" id="RU367080"/>
    </source>
</evidence>
<comment type="function">
    <text evidence="12">Putative RNA polymerase II subunit B1 C-terminal domain (CTD) phosphatase involved in RNA polymerase II transcription regulation.</text>
</comment>
<name>A0A9N9EZN2_9GLOM</name>
<organism evidence="15 16">
    <name type="scientific">Cetraspora pellucida</name>
    <dbReference type="NCBI Taxonomy" id="1433469"/>
    <lineage>
        <taxon>Eukaryota</taxon>
        <taxon>Fungi</taxon>
        <taxon>Fungi incertae sedis</taxon>
        <taxon>Mucoromycota</taxon>
        <taxon>Glomeromycotina</taxon>
        <taxon>Glomeromycetes</taxon>
        <taxon>Diversisporales</taxon>
        <taxon>Gigasporaceae</taxon>
        <taxon>Cetraspora</taxon>
    </lineage>
</organism>
<evidence type="ECO:0000256" key="6">
    <source>
        <dbReference type="ARBA" id="ARBA00022833"/>
    </source>
</evidence>
<dbReference type="EC" id="3.1.3.16" evidence="12"/>
<evidence type="ECO:0000256" key="9">
    <source>
        <dbReference type="ARBA" id="ARBA00047761"/>
    </source>
</evidence>
<keyword evidence="5 12" id="KW-0378">Hydrolase</keyword>
<dbReference type="OrthoDB" id="2590500at2759"/>
<dbReference type="PANTHER" id="PTHR14732">
    <property type="entry name" value="RNA POLYMERASE II SUBUNIT B1 CTD PHOSPHATASE RPAP2-RELATED"/>
    <property type="match status" value="1"/>
</dbReference>
<evidence type="ECO:0000256" key="5">
    <source>
        <dbReference type="ARBA" id="ARBA00022801"/>
    </source>
</evidence>
<comment type="subcellular location">
    <subcellularLocation>
        <location evidence="1 12">Nucleus</location>
    </subcellularLocation>
</comment>
<comment type="catalytic activity">
    <reaction evidence="9 12">
        <text>O-phospho-L-seryl-[protein] + H2O = L-seryl-[protein] + phosphate</text>
        <dbReference type="Rhea" id="RHEA:20629"/>
        <dbReference type="Rhea" id="RHEA-COMP:9863"/>
        <dbReference type="Rhea" id="RHEA-COMP:11604"/>
        <dbReference type="ChEBI" id="CHEBI:15377"/>
        <dbReference type="ChEBI" id="CHEBI:29999"/>
        <dbReference type="ChEBI" id="CHEBI:43474"/>
        <dbReference type="ChEBI" id="CHEBI:83421"/>
        <dbReference type="EC" id="3.1.3.16"/>
    </reaction>
</comment>
<evidence type="ECO:0000259" key="14">
    <source>
        <dbReference type="PROSITE" id="PS51479"/>
    </source>
</evidence>
<evidence type="ECO:0000256" key="4">
    <source>
        <dbReference type="ARBA" id="ARBA00022771"/>
    </source>
</evidence>
<feature type="domain" description="RTR1-type" evidence="14">
    <location>
        <begin position="73"/>
        <end position="155"/>
    </location>
</feature>
<dbReference type="GO" id="GO:0043175">
    <property type="term" value="F:RNA polymerase core enzyme binding"/>
    <property type="evidence" value="ECO:0007669"/>
    <property type="project" value="UniProtKB-UniRule"/>
</dbReference>
<dbReference type="PROSITE" id="PS51479">
    <property type="entry name" value="ZF_RTR1"/>
    <property type="match status" value="1"/>
</dbReference>
<dbReference type="GO" id="GO:0005737">
    <property type="term" value="C:cytoplasm"/>
    <property type="evidence" value="ECO:0007669"/>
    <property type="project" value="TreeGrafter"/>
</dbReference>
<dbReference type="GO" id="GO:0008270">
    <property type="term" value="F:zinc ion binding"/>
    <property type="evidence" value="ECO:0007669"/>
    <property type="project" value="UniProtKB-KW"/>
</dbReference>
<comment type="caution">
    <text evidence="15">The sequence shown here is derived from an EMBL/GenBank/DDBJ whole genome shotgun (WGS) entry which is preliminary data.</text>
</comment>
<evidence type="ECO:0000313" key="15">
    <source>
        <dbReference type="EMBL" id="CAG8694724.1"/>
    </source>
</evidence>
<keyword evidence="6 12" id="KW-0862">Zinc</keyword>
<evidence type="ECO:0000256" key="3">
    <source>
        <dbReference type="ARBA" id="ARBA00022723"/>
    </source>
</evidence>
<dbReference type="Gene3D" id="1.25.40.820">
    <property type="match status" value="1"/>
</dbReference>
<evidence type="ECO:0000256" key="1">
    <source>
        <dbReference type="ARBA" id="ARBA00004123"/>
    </source>
</evidence>
<accession>A0A9N9EZN2</accession>
<protein>
    <recommendedName>
        <fullName evidence="12">RNA polymerase II subunit B1 CTD phosphatase RPAP2 homolog</fullName>
        <ecNumber evidence="12">3.1.3.16</ecNumber>
    </recommendedName>
</protein>
<feature type="compositionally biased region" description="Basic residues" evidence="13">
    <location>
        <begin position="7"/>
        <end position="18"/>
    </location>
</feature>
<dbReference type="InterPro" id="IPR038534">
    <property type="entry name" value="Rtr1/RPAP2_sf"/>
</dbReference>
<dbReference type="Proteomes" id="UP000789759">
    <property type="component" value="Unassembled WGS sequence"/>
</dbReference>
<dbReference type="GO" id="GO:0005634">
    <property type="term" value="C:nucleus"/>
    <property type="evidence" value="ECO:0007669"/>
    <property type="project" value="UniProtKB-SubCell"/>
</dbReference>
<evidence type="ECO:0000256" key="8">
    <source>
        <dbReference type="ARBA" id="ARBA00023242"/>
    </source>
</evidence>
<proteinExistence type="inferred from homology"/>
<dbReference type="InterPro" id="IPR007308">
    <property type="entry name" value="Rtr1/RPAP2_dom"/>
</dbReference>
<keyword evidence="4 12" id="KW-0863">Zinc-finger</keyword>
<dbReference type="Pfam" id="PF04181">
    <property type="entry name" value="RPAP2_Rtr1"/>
    <property type="match status" value="1"/>
</dbReference>
<feature type="compositionally biased region" description="Polar residues" evidence="13">
    <location>
        <begin position="19"/>
        <end position="32"/>
    </location>
</feature>
<comment type="catalytic activity">
    <reaction evidence="10 12">
        <text>O-phospho-L-threonyl-[protein] + H2O = L-threonyl-[protein] + phosphate</text>
        <dbReference type="Rhea" id="RHEA:47004"/>
        <dbReference type="Rhea" id="RHEA-COMP:11060"/>
        <dbReference type="Rhea" id="RHEA-COMP:11605"/>
        <dbReference type="ChEBI" id="CHEBI:15377"/>
        <dbReference type="ChEBI" id="CHEBI:30013"/>
        <dbReference type="ChEBI" id="CHEBI:43474"/>
        <dbReference type="ChEBI" id="CHEBI:61977"/>
        <dbReference type="EC" id="3.1.3.16"/>
    </reaction>
</comment>
<dbReference type="AlphaFoldDB" id="A0A9N9EZN2"/>
<dbReference type="InterPro" id="IPR039693">
    <property type="entry name" value="Rtr1/RPAP2"/>
</dbReference>
<evidence type="ECO:0000256" key="13">
    <source>
        <dbReference type="SAM" id="MobiDB-lite"/>
    </source>
</evidence>
<evidence type="ECO:0000313" key="16">
    <source>
        <dbReference type="Proteomes" id="UP000789759"/>
    </source>
</evidence>
<reference evidence="15" key="1">
    <citation type="submission" date="2021-06" db="EMBL/GenBank/DDBJ databases">
        <authorList>
            <person name="Kallberg Y."/>
            <person name="Tangrot J."/>
            <person name="Rosling A."/>
        </authorList>
    </citation>
    <scope>NUCLEOTIDE SEQUENCE</scope>
    <source>
        <strain evidence="15">FL966</strain>
    </source>
</reference>
<keyword evidence="16" id="KW-1185">Reference proteome</keyword>
<dbReference type="PANTHER" id="PTHR14732:SF0">
    <property type="entry name" value="RNA POLYMERASE II SUBUNIT B1 CTD PHOSPHATASE RPAP2-RELATED"/>
    <property type="match status" value="1"/>
</dbReference>
<keyword evidence="7 12" id="KW-0904">Protein phosphatase</keyword>
<evidence type="ECO:0000256" key="7">
    <source>
        <dbReference type="ARBA" id="ARBA00022912"/>
    </source>
</evidence>
<dbReference type="EMBL" id="CAJVQA010010241">
    <property type="protein sequence ID" value="CAG8694724.1"/>
    <property type="molecule type" value="Genomic_DNA"/>
</dbReference>
<keyword evidence="8 12" id="KW-0539">Nucleus</keyword>
<evidence type="ECO:0000256" key="2">
    <source>
        <dbReference type="ARBA" id="ARBA00005676"/>
    </source>
</evidence>